<evidence type="ECO:0000256" key="2">
    <source>
        <dbReference type="SAM" id="SignalP"/>
    </source>
</evidence>
<feature type="domain" description="PpiC" evidence="3">
    <location>
        <begin position="182"/>
        <end position="283"/>
    </location>
</feature>
<dbReference type="GO" id="GO:0003755">
    <property type="term" value="F:peptidyl-prolyl cis-trans isomerase activity"/>
    <property type="evidence" value="ECO:0007669"/>
    <property type="project" value="UniProtKB-EC"/>
</dbReference>
<organism evidence="4 5">
    <name type="scientific">Nitrospina watsonii</name>
    <dbReference type="NCBI Taxonomy" id="1323948"/>
    <lineage>
        <taxon>Bacteria</taxon>
        <taxon>Pseudomonadati</taxon>
        <taxon>Nitrospinota/Tectimicrobiota group</taxon>
        <taxon>Nitrospinota</taxon>
        <taxon>Nitrospinia</taxon>
        <taxon>Nitrospinales</taxon>
        <taxon>Nitrospinaceae</taxon>
        <taxon>Nitrospina</taxon>
    </lineage>
</organism>
<keyword evidence="2" id="KW-0732">Signal</keyword>
<dbReference type="PROSITE" id="PS50198">
    <property type="entry name" value="PPIC_PPIASE_2"/>
    <property type="match status" value="1"/>
</dbReference>
<reference evidence="4 5" key="1">
    <citation type="submission" date="2022-09" db="EMBL/GenBank/DDBJ databases">
        <authorList>
            <person name="Kop L."/>
        </authorList>
    </citation>
    <scope>NUCLEOTIDE SEQUENCE [LARGE SCALE GENOMIC DNA]</scope>
    <source>
        <strain evidence="4 5">347</strain>
    </source>
</reference>
<dbReference type="InterPro" id="IPR046357">
    <property type="entry name" value="PPIase_dom_sf"/>
</dbReference>
<dbReference type="PROSITE" id="PS01096">
    <property type="entry name" value="PPIC_PPIASE_1"/>
    <property type="match status" value="1"/>
</dbReference>
<evidence type="ECO:0000256" key="1">
    <source>
        <dbReference type="PROSITE-ProRule" id="PRU00278"/>
    </source>
</evidence>
<keyword evidence="1 4" id="KW-0413">Isomerase</keyword>
<dbReference type="EC" id="5.2.1.8" evidence="4"/>
<keyword evidence="1" id="KW-0697">Rotamase</keyword>
<feature type="chain" id="PRO_5047323113" evidence="2">
    <location>
        <begin position="33"/>
        <end position="422"/>
    </location>
</feature>
<feature type="signal peptide" evidence="2">
    <location>
        <begin position="1"/>
        <end position="32"/>
    </location>
</feature>
<sequence length="422" mass="48267">MKSIMKHWKPYIKSISLAALLLLSGWVPFANAEVLDRVVAKVNNEIITLSALEERARVDLARFQSMGVENIPTLEEVRSRALDQMIDEILLVDVASKVGLIVEESQMQDALDDVRQRGNLSEKQLEEMLKQEGRSLEEYKKRIREQILMSKVINLEVRSRIKVSDKEIAEFYDEHRKEFWTTAQVRARHILFIMDQSLDSDQIATKERKAREALAKIRNGADFAEVAQEFSEDVTASNGGDLGVLEKGKMIPEFEKAAFALKNGEVSSIVRSPYGLHIIKVDEVLPGAPIPMEDVENQIIAQLKQQSFRTYFEEYIEDLHARSFIEKKLGPVEPEQKTQTVAVETPQTMAVNEVESIQEKPQAEILPPFEIGKKMDSPKPAPVADEYEPLEKKLKYYKNLRDMNLISEQEYNQHKKSLLDNL</sequence>
<evidence type="ECO:0000259" key="3">
    <source>
        <dbReference type="PROSITE" id="PS50198"/>
    </source>
</evidence>
<dbReference type="SUPFAM" id="SSF109998">
    <property type="entry name" value="Triger factor/SurA peptide-binding domain-like"/>
    <property type="match status" value="1"/>
</dbReference>
<dbReference type="InterPro" id="IPR027304">
    <property type="entry name" value="Trigger_fact/SurA_dom_sf"/>
</dbReference>
<gene>
    <name evidence="4" type="ORF">NSPWAT_1558</name>
</gene>
<dbReference type="PANTHER" id="PTHR47245">
    <property type="entry name" value="PEPTIDYLPROLYL ISOMERASE"/>
    <property type="match status" value="1"/>
</dbReference>
<dbReference type="SUPFAM" id="SSF54534">
    <property type="entry name" value="FKBP-like"/>
    <property type="match status" value="1"/>
</dbReference>
<protein>
    <submittedName>
        <fullName evidence="4">Survival protein SurA (Peptidyl-prolyl cis-trans isomerase SurA)</fullName>
        <ecNumber evidence="4">5.2.1.8</ecNumber>
    </submittedName>
</protein>
<dbReference type="EMBL" id="OX336137">
    <property type="protein sequence ID" value="CAI2718417.1"/>
    <property type="molecule type" value="Genomic_DNA"/>
</dbReference>
<dbReference type="InterPro" id="IPR000297">
    <property type="entry name" value="PPIase_PpiC"/>
</dbReference>
<dbReference type="Gene3D" id="1.10.4030.10">
    <property type="entry name" value="Porin chaperone SurA, peptide-binding domain"/>
    <property type="match status" value="1"/>
</dbReference>
<dbReference type="Pfam" id="PF00639">
    <property type="entry name" value="Rotamase"/>
    <property type="match status" value="1"/>
</dbReference>
<dbReference type="Proteomes" id="UP001157733">
    <property type="component" value="Chromosome"/>
</dbReference>
<evidence type="ECO:0000313" key="4">
    <source>
        <dbReference type="EMBL" id="CAI2718417.1"/>
    </source>
</evidence>
<dbReference type="InterPro" id="IPR023058">
    <property type="entry name" value="PPIase_PpiC_CS"/>
</dbReference>
<dbReference type="Gene3D" id="3.10.50.40">
    <property type="match status" value="1"/>
</dbReference>
<dbReference type="Pfam" id="PF13624">
    <property type="entry name" value="SurA_N_3"/>
    <property type="match status" value="1"/>
</dbReference>
<keyword evidence="5" id="KW-1185">Reference proteome</keyword>
<name>A0ABN8VXE6_9BACT</name>
<accession>A0ABN8VXE6</accession>
<evidence type="ECO:0000313" key="5">
    <source>
        <dbReference type="Proteomes" id="UP001157733"/>
    </source>
</evidence>
<dbReference type="InterPro" id="IPR050245">
    <property type="entry name" value="PrsA_foldase"/>
</dbReference>
<dbReference type="PANTHER" id="PTHR47245:SF2">
    <property type="entry name" value="PEPTIDYL-PROLYL CIS-TRANS ISOMERASE HP_0175-RELATED"/>
    <property type="match status" value="1"/>
</dbReference>
<proteinExistence type="predicted"/>